<dbReference type="Pfam" id="PF01018">
    <property type="entry name" value="GTP1_OBG"/>
    <property type="match status" value="1"/>
</dbReference>
<feature type="compositionally biased region" description="Low complexity" evidence="4">
    <location>
        <begin position="49"/>
        <end position="71"/>
    </location>
</feature>
<evidence type="ECO:0000256" key="2">
    <source>
        <dbReference type="ARBA" id="ARBA00022741"/>
    </source>
</evidence>
<dbReference type="GO" id="GO:0005739">
    <property type="term" value="C:mitochondrion"/>
    <property type="evidence" value="ECO:0007669"/>
    <property type="project" value="TreeGrafter"/>
</dbReference>
<name>A0A150GNT8_GONPE</name>
<dbReference type="InterPro" id="IPR045086">
    <property type="entry name" value="OBG_GTPase"/>
</dbReference>
<evidence type="ECO:0000313" key="8">
    <source>
        <dbReference type="EMBL" id="KXZ51499.1"/>
    </source>
</evidence>
<dbReference type="Gene3D" id="3.40.50.300">
    <property type="entry name" value="P-loop containing nucleotide triphosphate hydrolases"/>
    <property type="match status" value="1"/>
</dbReference>
<feature type="region of interest" description="Disordered" evidence="4">
    <location>
        <begin position="84"/>
        <end position="137"/>
    </location>
</feature>
<dbReference type="Pfam" id="PF09269">
    <property type="entry name" value="DUF1967"/>
    <property type="match status" value="1"/>
</dbReference>
<feature type="compositionally biased region" description="Acidic residues" evidence="4">
    <location>
        <begin position="110"/>
        <end position="126"/>
    </location>
</feature>
<dbReference type="PROSITE" id="PS51883">
    <property type="entry name" value="OBG"/>
    <property type="match status" value="1"/>
</dbReference>
<dbReference type="GO" id="GO:0005525">
    <property type="term" value="F:GTP binding"/>
    <property type="evidence" value="ECO:0007669"/>
    <property type="project" value="UniProtKB-KW"/>
</dbReference>
<dbReference type="SUPFAM" id="SSF52540">
    <property type="entry name" value="P-loop containing nucleoside triphosphate hydrolases"/>
    <property type="match status" value="1"/>
</dbReference>
<comment type="caution">
    <text evidence="8">The sequence shown here is derived from an EMBL/GenBank/DDBJ whole genome shotgun (WGS) entry which is preliminary data.</text>
</comment>
<feature type="region of interest" description="Disordered" evidence="4">
    <location>
        <begin position="1"/>
        <end position="72"/>
    </location>
</feature>
<dbReference type="InterPro" id="IPR036346">
    <property type="entry name" value="GTP-bd_prot_GTP1/OBG_C_sf"/>
</dbReference>
<dbReference type="AlphaFoldDB" id="A0A150GNT8"/>
<accession>A0A150GNT8</accession>
<keyword evidence="3" id="KW-0342">GTP-binding</keyword>
<feature type="domain" description="OCT" evidence="6">
    <location>
        <begin position="322"/>
        <end position="406"/>
    </location>
</feature>
<evidence type="ECO:0000313" key="9">
    <source>
        <dbReference type="Proteomes" id="UP000075714"/>
    </source>
</evidence>
<proteinExistence type="predicted"/>
<feature type="compositionally biased region" description="Low complexity" evidence="4">
    <location>
        <begin position="88"/>
        <end position="105"/>
    </location>
</feature>
<evidence type="ECO:0008006" key="10">
    <source>
        <dbReference type="Google" id="ProtNLM"/>
    </source>
</evidence>
<feature type="domain" description="Obg" evidence="7">
    <location>
        <begin position="142"/>
        <end position="204"/>
    </location>
</feature>
<dbReference type="InterPro" id="IPR006169">
    <property type="entry name" value="GTP1_OBG_dom"/>
</dbReference>
<dbReference type="PROSITE" id="PS51710">
    <property type="entry name" value="G_OBG"/>
    <property type="match status" value="1"/>
</dbReference>
<evidence type="ECO:0000259" key="6">
    <source>
        <dbReference type="PROSITE" id="PS51881"/>
    </source>
</evidence>
<dbReference type="SUPFAM" id="SSF82051">
    <property type="entry name" value="Obg GTP-binding protein N-terminal domain"/>
    <property type="match status" value="1"/>
</dbReference>
<evidence type="ECO:0000259" key="5">
    <source>
        <dbReference type="PROSITE" id="PS51710"/>
    </source>
</evidence>
<dbReference type="STRING" id="33097.A0A150GNT8"/>
<evidence type="ECO:0000256" key="1">
    <source>
        <dbReference type="ARBA" id="ARBA00001946"/>
    </source>
</evidence>
<feature type="domain" description="OBG-type G" evidence="5">
    <location>
        <begin position="203"/>
        <end position="299"/>
    </location>
</feature>
<organism evidence="8 9">
    <name type="scientific">Gonium pectorale</name>
    <name type="common">Green alga</name>
    <dbReference type="NCBI Taxonomy" id="33097"/>
    <lineage>
        <taxon>Eukaryota</taxon>
        <taxon>Viridiplantae</taxon>
        <taxon>Chlorophyta</taxon>
        <taxon>core chlorophytes</taxon>
        <taxon>Chlorophyceae</taxon>
        <taxon>CS clade</taxon>
        <taxon>Chlamydomonadales</taxon>
        <taxon>Volvocaceae</taxon>
        <taxon>Gonium</taxon>
    </lineage>
</organism>
<feature type="compositionally biased region" description="Low complexity" evidence="4">
    <location>
        <begin position="12"/>
        <end position="26"/>
    </location>
</feature>
<sequence>MHALHQRHPLRCRGGSAASRRAARPCAPSPPVVGVPCGCEPSTSGRAVAACASSTQQPSASSSPSSSSGGADWSKRLLAVAKTKKKASASAPADIFKPAPGAAKPAPRDDDADFSAEFDGDGDGDGDGGSLEPERKRIPAEMRCFDTARIYIKAGDGGNGCVAFRREKFVEHGGPSGGNGGRGGNVWAVVDPDLNSLSSFRGQRCRVLVHVIDGTSPDPVGDFNAINLELELFNPVLRDKPQLVAYNKIDLPDSGDYWEFVREQLVDELGVPADRIFPLSAATGAGVTPLVRAVRALLDELGPQPLAYETNALNQTAVPAARRDVRIDEFRVVSEEGAPGSPGRVYYVEGEGIERFAQMTNWDYYEAVRRFQRVLEVSGINGALKAKGVKPGDSVVIGETEFAWSDDTSDGAVYDAWLADMKDRGVNRQGSARWPHPDVR</sequence>
<dbReference type="GO" id="GO:0042254">
    <property type="term" value="P:ribosome biogenesis"/>
    <property type="evidence" value="ECO:0007669"/>
    <property type="project" value="UniProtKB-UniRule"/>
</dbReference>
<dbReference type="Gene3D" id="2.70.210.12">
    <property type="entry name" value="GTP1/OBG domain"/>
    <property type="match status" value="1"/>
</dbReference>
<gene>
    <name evidence="8" type="ORF">GPECTOR_12g462</name>
</gene>
<dbReference type="Gene3D" id="3.30.300.350">
    <property type="entry name" value="GTP-binding protein OBG, C-terminal domain"/>
    <property type="match status" value="1"/>
</dbReference>
<protein>
    <recommendedName>
        <fullName evidence="10">Obg family GTPase CgtA</fullName>
    </recommendedName>
</protein>
<dbReference type="SUPFAM" id="SSF102741">
    <property type="entry name" value="Obg GTP-binding protein C-terminal domain"/>
    <property type="match status" value="1"/>
</dbReference>
<evidence type="ECO:0000256" key="3">
    <source>
        <dbReference type="ARBA" id="ARBA00023134"/>
    </source>
</evidence>
<dbReference type="InterPro" id="IPR027417">
    <property type="entry name" value="P-loop_NTPase"/>
</dbReference>
<dbReference type="InterPro" id="IPR036726">
    <property type="entry name" value="GTP1_OBG_dom_sf"/>
</dbReference>
<dbReference type="PANTHER" id="PTHR11702">
    <property type="entry name" value="DEVELOPMENTALLY REGULATED GTP-BINDING PROTEIN-RELATED"/>
    <property type="match status" value="1"/>
</dbReference>
<dbReference type="InterPro" id="IPR015349">
    <property type="entry name" value="OCT_dom"/>
</dbReference>
<feature type="compositionally biased region" description="Basic residues" evidence="4">
    <location>
        <begin position="1"/>
        <end position="11"/>
    </location>
</feature>
<keyword evidence="2" id="KW-0547">Nucleotide-binding</keyword>
<dbReference type="OrthoDB" id="347018at2759"/>
<keyword evidence="9" id="KW-1185">Reference proteome</keyword>
<dbReference type="EMBL" id="LSYV01000013">
    <property type="protein sequence ID" value="KXZ51499.1"/>
    <property type="molecule type" value="Genomic_DNA"/>
</dbReference>
<comment type="cofactor">
    <cofactor evidence="1">
        <name>Mg(2+)</name>
        <dbReference type="ChEBI" id="CHEBI:18420"/>
    </cofactor>
</comment>
<dbReference type="GO" id="GO:0003924">
    <property type="term" value="F:GTPase activity"/>
    <property type="evidence" value="ECO:0007669"/>
    <property type="project" value="InterPro"/>
</dbReference>
<dbReference type="PANTHER" id="PTHR11702:SF44">
    <property type="entry name" value="GTP-BINDING PROTEIN OBGC, CHLOROPLASTIC"/>
    <property type="match status" value="1"/>
</dbReference>
<evidence type="ECO:0000259" key="7">
    <source>
        <dbReference type="PROSITE" id="PS51883"/>
    </source>
</evidence>
<evidence type="ECO:0000256" key="4">
    <source>
        <dbReference type="SAM" id="MobiDB-lite"/>
    </source>
</evidence>
<dbReference type="Proteomes" id="UP000075714">
    <property type="component" value="Unassembled WGS sequence"/>
</dbReference>
<dbReference type="NCBIfam" id="TIGR03595">
    <property type="entry name" value="Obg_CgtA_exten"/>
    <property type="match status" value="1"/>
</dbReference>
<dbReference type="PROSITE" id="PS51881">
    <property type="entry name" value="OCT"/>
    <property type="match status" value="1"/>
</dbReference>
<reference evidence="9" key="1">
    <citation type="journal article" date="2016" name="Nat. Commun.">
        <title>The Gonium pectorale genome demonstrates co-option of cell cycle regulation during the evolution of multicellularity.</title>
        <authorList>
            <person name="Hanschen E.R."/>
            <person name="Marriage T.N."/>
            <person name="Ferris P.J."/>
            <person name="Hamaji T."/>
            <person name="Toyoda A."/>
            <person name="Fujiyama A."/>
            <person name="Neme R."/>
            <person name="Noguchi H."/>
            <person name="Minakuchi Y."/>
            <person name="Suzuki M."/>
            <person name="Kawai-Toyooka H."/>
            <person name="Smith D.R."/>
            <person name="Sparks H."/>
            <person name="Anderson J."/>
            <person name="Bakaric R."/>
            <person name="Luria V."/>
            <person name="Karger A."/>
            <person name="Kirschner M.W."/>
            <person name="Durand P.M."/>
            <person name="Michod R.E."/>
            <person name="Nozaki H."/>
            <person name="Olson B.J."/>
        </authorList>
    </citation>
    <scope>NUCLEOTIDE SEQUENCE [LARGE SCALE GENOMIC DNA]</scope>
    <source>
        <strain evidence="9">NIES-2863</strain>
    </source>
</reference>
<dbReference type="InterPro" id="IPR031167">
    <property type="entry name" value="G_OBG"/>
</dbReference>